<keyword evidence="1" id="KW-1133">Transmembrane helix</keyword>
<keyword evidence="3" id="KW-1185">Reference proteome</keyword>
<keyword evidence="1" id="KW-0812">Transmembrane</keyword>
<protein>
    <submittedName>
        <fullName evidence="2">Uncharacterized protein</fullName>
    </submittedName>
</protein>
<keyword evidence="1" id="KW-0472">Membrane</keyword>
<dbReference type="Proteomes" id="UP000766336">
    <property type="component" value="Unassembled WGS sequence"/>
</dbReference>
<organism evidence="2 3">
    <name type="scientific">Roseococcus pinisoli</name>
    <dbReference type="NCBI Taxonomy" id="2835040"/>
    <lineage>
        <taxon>Bacteria</taxon>
        <taxon>Pseudomonadati</taxon>
        <taxon>Pseudomonadota</taxon>
        <taxon>Alphaproteobacteria</taxon>
        <taxon>Acetobacterales</taxon>
        <taxon>Roseomonadaceae</taxon>
        <taxon>Roseococcus</taxon>
    </lineage>
</organism>
<comment type="caution">
    <text evidence="2">The sequence shown here is derived from an EMBL/GenBank/DDBJ whole genome shotgun (WGS) entry which is preliminary data.</text>
</comment>
<evidence type="ECO:0000313" key="2">
    <source>
        <dbReference type="EMBL" id="MBS7811184.1"/>
    </source>
</evidence>
<dbReference type="EMBL" id="JAHCDA010000002">
    <property type="protein sequence ID" value="MBS7811184.1"/>
    <property type="molecule type" value="Genomic_DNA"/>
</dbReference>
<proteinExistence type="predicted"/>
<evidence type="ECO:0000313" key="3">
    <source>
        <dbReference type="Proteomes" id="UP000766336"/>
    </source>
</evidence>
<feature type="transmembrane region" description="Helical" evidence="1">
    <location>
        <begin position="58"/>
        <end position="79"/>
    </location>
</feature>
<reference evidence="2 3" key="1">
    <citation type="submission" date="2021-05" db="EMBL/GenBank/DDBJ databases">
        <title>Roseococcus sp. XZZS9, whole genome shotgun sequencing project.</title>
        <authorList>
            <person name="Zhao G."/>
            <person name="Shen L."/>
        </authorList>
    </citation>
    <scope>NUCLEOTIDE SEQUENCE [LARGE SCALE GENOMIC DNA]</scope>
    <source>
        <strain evidence="2 3">XZZS9</strain>
    </source>
</reference>
<dbReference type="RefSeq" id="WP_213669873.1">
    <property type="nucleotide sequence ID" value="NZ_JAHCDA010000002.1"/>
</dbReference>
<sequence>MPPDDTLERLLKLETGVGDIRTTLGRLEPVLNRIDAAGRKLETDVARLDGRVSQLPSTLTMIGFVFAVLAAGGVMKFFLG</sequence>
<gene>
    <name evidence="2" type="ORF">KHU32_09565</name>
</gene>
<name>A0ABS5QBW7_9PROT</name>
<evidence type="ECO:0000256" key="1">
    <source>
        <dbReference type="SAM" id="Phobius"/>
    </source>
</evidence>
<accession>A0ABS5QBW7</accession>